<dbReference type="Proteomes" id="UP001428817">
    <property type="component" value="Unassembled WGS sequence"/>
</dbReference>
<organism evidence="1 2">
    <name type="scientific">Pseudonocardia eucalypti</name>
    <dbReference type="NCBI Taxonomy" id="648755"/>
    <lineage>
        <taxon>Bacteria</taxon>
        <taxon>Bacillati</taxon>
        <taxon>Actinomycetota</taxon>
        <taxon>Actinomycetes</taxon>
        <taxon>Pseudonocardiales</taxon>
        <taxon>Pseudonocardiaceae</taxon>
        <taxon>Pseudonocardia</taxon>
    </lineage>
</organism>
<evidence type="ECO:0000313" key="1">
    <source>
        <dbReference type="EMBL" id="GAA5162043.1"/>
    </source>
</evidence>
<reference evidence="2" key="1">
    <citation type="journal article" date="2019" name="Int. J. Syst. Evol. Microbiol.">
        <title>The Global Catalogue of Microorganisms (GCM) 10K type strain sequencing project: providing services to taxonomists for standard genome sequencing and annotation.</title>
        <authorList>
            <consortium name="The Broad Institute Genomics Platform"/>
            <consortium name="The Broad Institute Genome Sequencing Center for Infectious Disease"/>
            <person name="Wu L."/>
            <person name="Ma J."/>
        </authorList>
    </citation>
    <scope>NUCLEOTIDE SEQUENCE [LARGE SCALE GENOMIC DNA]</scope>
    <source>
        <strain evidence="2">JCM 18303</strain>
    </source>
</reference>
<comment type="caution">
    <text evidence="1">The sequence shown here is derived from an EMBL/GenBank/DDBJ whole genome shotgun (WGS) entry which is preliminary data.</text>
</comment>
<protein>
    <submittedName>
        <fullName evidence="1">Uncharacterized protein</fullName>
    </submittedName>
</protein>
<dbReference type="EMBL" id="BAABJP010000026">
    <property type="protein sequence ID" value="GAA5162043.1"/>
    <property type="molecule type" value="Genomic_DNA"/>
</dbReference>
<keyword evidence="2" id="KW-1185">Reference proteome</keyword>
<sequence length="51" mass="5722">MTIVDKVPADVRDRTSFIRYLRPGNPDALWRFRREVRSAAGFPTGASGNIS</sequence>
<proteinExistence type="predicted"/>
<evidence type="ECO:0000313" key="2">
    <source>
        <dbReference type="Proteomes" id="UP001428817"/>
    </source>
</evidence>
<name>A0ABP9QHV7_9PSEU</name>
<accession>A0ABP9QHV7</accession>
<gene>
    <name evidence="1" type="ORF">GCM10023321_47000</name>
</gene>